<evidence type="ECO:0000313" key="2">
    <source>
        <dbReference type="EMBL" id="MBO1307641.1"/>
    </source>
</evidence>
<dbReference type="RefSeq" id="WP_207674634.1">
    <property type="nucleotide sequence ID" value="NZ_JAFREM010000025.1"/>
</dbReference>
<feature type="transmembrane region" description="Helical" evidence="1">
    <location>
        <begin position="40"/>
        <end position="59"/>
    </location>
</feature>
<proteinExistence type="predicted"/>
<name>A0ABS3LDD6_9ENTE</name>
<accession>A0ABS3LDD6</accession>
<evidence type="ECO:0000313" key="3">
    <source>
        <dbReference type="Proteomes" id="UP000664601"/>
    </source>
</evidence>
<keyword evidence="1" id="KW-1133">Transmembrane helix</keyword>
<feature type="transmembrane region" description="Helical" evidence="1">
    <location>
        <begin position="88"/>
        <end position="104"/>
    </location>
</feature>
<organism evidence="2 3">
    <name type="scientific">Candidatus Enterococcus moelleringii</name>
    <dbReference type="NCBI Taxonomy" id="2815325"/>
    <lineage>
        <taxon>Bacteria</taxon>
        <taxon>Bacillati</taxon>
        <taxon>Bacillota</taxon>
        <taxon>Bacilli</taxon>
        <taxon>Lactobacillales</taxon>
        <taxon>Enterococcaceae</taxon>
        <taxon>Enterococcus</taxon>
    </lineage>
</organism>
<evidence type="ECO:0000256" key="1">
    <source>
        <dbReference type="SAM" id="Phobius"/>
    </source>
</evidence>
<keyword evidence="3" id="KW-1185">Reference proteome</keyword>
<sequence length="105" mass="12070">MSNLYLLLLILCLFVASYIPRVFPMLYFSQRKVPEWFSEWMKFVPISLFAALVFKDVFISHEHFEIGGNIRIIAMFLVAGVAYKTRSMAWSVITGLAAVFLLSLL</sequence>
<reference evidence="2 3" key="1">
    <citation type="submission" date="2021-03" db="EMBL/GenBank/DDBJ databases">
        <title>Enterococcal diversity collection.</title>
        <authorList>
            <person name="Gilmore M.S."/>
            <person name="Schwartzman J."/>
            <person name="Van Tyne D."/>
            <person name="Martin M."/>
            <person name="Earl A.M."/>
            <person name="Manson A.L."/>
            <person name="Straub T."/>
            <person name="Salamzade R."/>
            <person name="Saavedra J."/>
            <person name="Lebreton F."/>
            <person name="Prichula J."/>
            <person name="Schaufler K."/>
            <person name="Gaca A."/>
            <person name="Sgardioli B."/>
            <person name="Wagenaar J."/>
            <person name="Strong T."/>
        </authorList>
    </citation>
    <scope>NUCLEOTIDE SEQUENCE [LARGE SCALE GENOMIC DNA]</scope>
    <source>
        <strain evidence="2 3">669A</strain>
    </source>
</reference>
<keyword evidence="1" id="KW-0812">Transmembrane</keyword>
<dbReference type="Proteomes" id="UP000664601">
    <property type="component" value="Unassembled WGS sequence"/>
</dbReference>
<gene>
    <name evidence="2" type="ORF">JZO70_15805</name>
</gene>
<feature type="transmembrane region" description="Helical" evidence="1">
    <location>
        <begin position="66"/>
        <end position="82"/>
    </location>
</feature>
<keyword evidence="1" id="KW-0472">Membrane</keyword>
<comment type="caution">
    <text evidence="2">The sequence shown here is derived from an EMBL/GenBank/DDBJ whole genome shotgun (WGS) entry which is preliminary data.</text>
</comment>
<dbReference type="Pfam" id="PF05437">
    <property type="entry name" value="AzlD"/>
    <property type="match status" value="1"/>
</dbReference>
<dbReference type="EMBL" id="JAFREM010000025">
    <property type="protein sequence ID" value="MBO1307641.1"/>
    <property type="molecule type" value="Genomic_DNA"/>
</dbReference>
<protein>
    <submittedName>
        <fullName evidence="2">AzlD domain-containing protein</fullName>
    </submittedName>
</protein>
<dbReference type="InterPro" id="IPR008407">
    <property type="entry name" value="Brnchd-chn_aa_trnsp_AzlD"/>
</dbReference>